<dbReference type="EMBL" id="ONZQ02000021">
    <property type="protein sequence ID" value="SPO07492.1"/>
    <property type="molecule type" value="Genomic_DNA"/>
</dbReference>
<gene>
    <name evidence="2" type="ORF">DNG_10186</name>
</gene>
<feature type="compositionally biased region" description="Low complexity" evidence="1">
    <location>
        <begin position="31"/>
        <end position="45"/>
    </location>
</feature>
<dbReference type="PANTHER" id="PTHR40780">
    <property type="entry name" value="DUF3669 DOMAIN-CONTAINING PROTEIN"/>
    <property type="match status" value="1"/>
</dbReference>
<protein>
    <recommendedName>
        <fullName evidence="4">DUF3669 domain-containing protein</fullName>
    </recommendedName>
</protein>
<feature type="compositionally biased region" description="Basic and acidic residues" evidence="1">
    <location>
        <begin position="419"/>
        <end position="434"/>
    </location>
</feature>
<name>A0AAE8N794_9PEZI</name>
<feature type="compositionally biased region" description="Low complexity" evidence="1">
    <location>
        <begin position="10"/>
        <end position="24"/>
    </location>
</feature>
<sequence length="518" mass="57269">MKPLSLFQKSRQASQSAEQPSSSPLLRDRSASSGSHPGAASTSADAASLAASLSDSIANSSAYSAVTPTTASSSPLSPSAAPLAHLIHPLRFLAGSVFSRKRSEIEDEREILETVHADLAFWTKWFATGPPEDRALARLLACVPQPRRFLNPEDLRLAFPQVLNDPELPGGPVFGLVFDRIPPLSESYRRHLIAEFVEPALREEATNHATNQYGVLMLHLGADKGRPASDPRMGNRPFALPELLLEIGREGVVELAETMAATLAVLHWSAHLDGQHVKFMAGGQPSRHYRTIHLSHLHRLHPFSPDIETVRSELVPNFLANKSWPRPSLSLPSAEGEGEVKRDVRAPIWLAFRSLYIDVSMYVLYRDREILGEDAYSKRWWLPALFIRCIEATADPRPSTIPPEFGLPQEPYVRGEYDEYRERGPRPGDGEGSRRGPSRMWGGRFRRGEGEKPPGENTQFVVKKERELSGIEEEGGHEGEGRLSGIHGLGLGLEEEEREGEEEGGEEIGEDDIFARAC</sequence>
<evidence type="ECO:0000313" key="2">
    <source>
        <dbReference type="EMBL" id="SPO07492.1"/>
    </source>
</evidence>
<evidence type="ECO:0008006" key="4">
    <source>
        <dbReference type="Google" id="ProtNLM"/>
    </source>
</evidence>
<dbReference type="Proteomes" id="UP001187682">
    <property type="component" value="Unassembled WGS sequence"/>
</dbReference>
<feature type="compositionally biased region" description="Basic and acidic residues" evidence="1">
    <location>
        <begin position="462"/>
        <end position="481"/>
    </location>
</feature>
<reference evidence="2" key="1">
    <citation type="submission" date="2018-03" db="EMBL/GenBank/DDBJ databases">
        <authorList>
            <person name="Guldener U."/>
        </authorList>
    </citation>
    <scope>NUCLEOTIDE SEQUENCE</scope>
</reference>
<evidence type="ECO:0000256" key="1">
    <source>
        <dbReference type="SAM" id="MobiDB-lite"/>
    </source>
</evidence>
<organism evidence="2 3">
    <name type="scientific">Cephalotrichum gorgonifer</name>
    <dbReference type="NCBI Taxonomy" id="2041049"/>
    <lineage>
        <taxon>Eukaryota</taxon>
        <taxon>Fungi</taxon>
        <taxon>Dikarya</taxon>
        <taxon>Ascomycota</taxon>
        <taxon>Pezizomycotina</taxon>
        <taxon>Sordariomycetes</taxon>
        <taxon>Hypocreomycetidae</taxon>
        <taxon>Microascales</taxon>
        <taxon>Microascaceae</taxon>
        <taxon>Cephalotrichum</taxon>
    </lineage>
</organism>
<feature type="region of interest" description="Disordered" evidence="1">
    <location>
        <begin position="1"/>
        <end position="45"/>
    </location>
</feature>
<keyword evidence="3" id="KW-1185">Reference proteome</keyword>
<evidence type="ECO:0000313" key="3">
    <source>
        <dbReference type="Proteomes" id="UP001187682"/>
    </source>
</evidence>
<accession>A0AAE8N794</accession>
<proteinExistence type="predicted"/>
<feature type="compositionally biased region" description="Acidic residues" evidence="1">
    <location>
        <begin position="493"/>
        <end position="512"/>
    </location>
</feature>
<feature type="region of interest" description="Disordered" evidence="1">
    <location>
        <begin position="419"/>
        <end position="518"/>
    </location>
</feature>
<comment type="caution">
    <text evidence="2">The sequence shown here is derived from an EMBL/GenBank/DDBJ whole genome shotgun (WGS) entry which is preliminary data.</text>
</comment>
<dbReference type="PANTHER" id="PTHR40780:SF2">
    <property type="entry name" value="DUF3669 DOMAIN-CONTAINING PROTEIN"/>
    <property type="match status" value="1"/>
</dbReference>
<dbReference type="AlphaFoldDB" id="A0AAE8N794"/>